<dbReference type="RefSeq" id="WP_062956410.1">
    <property type="nucleotide sequence ID" value="NZ_JPWB01000001.1"/>
</dbReference>
<sequence>MLAGIAFHPKDPIDDLLAAIADTFLANGKSVAGYVQKRRKDADCGTLVHVRNLRSGDEMPITKNRGKMAKGCKLDGDALSSLAQQLSRDVEAGSDILIIARFGRSEAEGRGLRDVISRALDLEIPVLVGVRDEYNDAWNDFHGGFADALAFDETAIENWLSKRPADMAAV</sequence>
<dbReference type="EMBL" id="JPWB01000001">
    <property type="protein sequence ID" value="RCK25517.1"/>
    <property type="molecule type" value="Genomic_DNA"/>
</dbReference>
<gene>
    <name evidence="1" type="ORF">TH6_02575</name>
</gene>
<evidence type="ECO:0000313" key="1">
    <source>
        <dbReference type="EMBL" id="RCK25517.1"/>
    </source>
</evidence>
<name>A0A367VJX9_9PROT</name>
<reference evidence="1 2" key="1">
    <citation type="submission" date="2014-07" db="EMBL/GenBank/DDBJ databases">
        <title>Draft genome sequence of Thalassospira profundimaris R8-17.</title>
        <authorList>
            <person name="Lai Q."/>
            <person name="Shao Z."/>
        </authorList>
    </citation>
    <scope>NUCLEOTIDE SEQUENCE [LARGE SCALE GENOMIC DNA]</scope>
    <source>
        <strain evidence="1 2">R8-17</strain>
    </source>
</reference>
<proteinExistence type="predicted"/>
<keyword evidence="1" id="KW-0067">ATP-binding</keyword>
<comment type="caution">
    <text evidence="1">The sequence shown here is derived from an EMBL/GenBank/DDBJ whole genome shotgun (WGS) entry which is preliminary data.</text>
</comment>
<dbReference type="InterPro" id="IPR018912">
    <property type="entry name" value="DUF2478"/>
</dbReference>
<dbReference type="Pfam" id="PF10649">
    <property type="entry name" value="DUF2478"/>
    <property type="match status" value="1"/>
</dbReference>
<dbReference type="Proteomes" id="UP000253061">
    <property type="component" value="Unassembled WGS sequence"/>
</dbReference>
<protein>
    <submittedName>
        <fullName evidence="1">Molybdenum ABC transporter ATP-binding protein</fullName>
    </submittedName>
</protein>
<evidence type="ECO:0000313" key="2">
    <source>
        <dbReference type="Proteomes" id="UP000253061"/>
    </source>
</evidence>
<organism evidence="1 2">
    <name type="scientific">Thalassospira profundimaris</name>
    <dbReference type="NCBI Taxonomy" id="502049"/>
    <lineage>
        <taxon>Bacteria</taxon>
        <taxon>Pseudomonadati</taxon>
        <taxon>Pseudomonadota</taxon>
        <taxon>Alphaproteobacteria</taxon>
        <taxon>Rhodospirillales</taxon>
        <taxon>Thalassospiraceae</taxon>
        <taxon>Thalassospira</taxon>
    </lineage>
</organism>
<accession>A0A367VJX9</accession>
<dbReference type="AlphaFoldDB" id="A0A367VJX9"/>
<dbReference type="GO" id="GO:0005524">
    <property type="term" value="F:ATP binding"/>
    <property type="evidence" value="ECO:0007669"/>
    <property type="project" value="UniProtKB-KW"/>
</dbReference>
<keyword evidence="1" id="KW-0547">Nucleotide-binding</keyword>